<dbReference type="InterPro" id="IPR051732">
    <property type="entry name" value="USF"/>
</dbReference>
<gene>
    <name evidence="8" type="ORF">BEMITA_LOCUS5623</name>
</gene>
<dbReference type="InterPro" id="IPR011598">
    <property type="entry name" value="bHLH_dom"/>
</dbReference>
<name>A0A9P0A8K0_BEMTA</name>
<keyword evidence="9" id="KW-1185">Reference proteome</keyword>
<feature type="compositionally biased region" description="Polar residues" evidence="6">
    <location>
        <begin position="133"/>
        <end position="152"/>
    </location>
</feature>
<evidence type="ECO:0000313" key="9">
    <source>
        <dbReference type="Proteomes" id="UP001152759"/>
    </source>
</evidence>
<evidence type="ECO:0000259" key="7">
    <source>
        <dbReference type="PROSITE" id="PS50888"/>
    </source>
</evidence>
<evidence type="ECO:0000256" key="5">
    <source>
        <dbReference type="SAM" id="Coils"/>
    </source>
</evidence>
<evidence type="ECO:0000256" key="4">
    <source>
        <dbReference type="ARBA" id="ARBA00023242"/>
    </source>
</evidence>
<proteinExistence type="predicted"/>
<evidence type="ECO:0000256" key="1">
    <source>
        <dbReference type="ARBA" id="ARBA00004123"/>
    </source>
</evidence>
<dbReference type="InterPro" id="IPR036638">
    <property type="entry name" value="HLH_DNA-bd_sf"/>
</dbReference>
<dbReference type="PANTHER" id="PTHR46117:SF3">
    <property type="entry name" value="FI24210P1"/>
    <property type="match status" value="1"/>
</dbReference>
<dbReference type="GO" id="GO:0000978">
    <property type="term" value="F:RNA polymerase II cis-regulatory region sequence-specific DNA binding"/>
    <property type="evidence" value="ECO:0007669"/>
    <property type="project" value="TreeGrafter"/>
</dbReference>
<dbReference type="SMART" id="SM00353">
    <property type="entry name" value="HLH"/>
    <property type="match status" value="1"/>
</dbReference>
<dbReference type="CDD" id="cd18924">
    <property type="entry name" value="bHLHzip_USF1"/>
    <property type="match status" value="1"/>
</dbReference>
<dbReference type="EMBL" id="OU963864">
    <property type="protein sequence ID" value="CAH0386513.1"/>
    <property type="molecule type" value="Genomic_DNA"/>
</dbReference>
<keyword evidence="4" id="KW-0539">Nucleus</keyword>
<dbReference type="GO" id="GO:0005634">
    <property type="term" value="C:nucleus"/>
    <property type="evidence" value="ECO:0007669"/>
    <property type="project" value="UniProtKB-SubCell"/>
</dbReference>
<sequence>MFSSIKDEPGLCNVLVDKEFGKELMSTQSLAIVEEDGSLGSGDDQTAVSELNDDPLLAGTEDIPVHFRSDGVTYRVVQVNPANNTVDAVPLVPTSSGYVSPQHNTIQAAVLANPINGQVYVIGDTNEVFSSTNQRSLAPRFNSNSNDSLGSTSRDDKRRASHNEVERRRRDKINNWIMKLSKIIPESPNDSHKSFEGLSKGGILAKACDYIHELRSQNIQYQECLNENKKLALEVENLKRENEELKLVNNQLKDQLIANGLLTEVEDSLT</sequence>
<protein>
    <recommendedName>
        <fullName evidence="7">BHLH domain-containing protein</fullName>
    </recommendedName>
</protein>
<feature type="domain" description="BHLH" evidence="7">
    <location>
        <begin position="157"/>
        <end position="214"/>
    </location>
</feature>
<evidence type="ECO:0000313" key="8">
    <source>
        <dbReference type="EMBL" id="CAH0386513.1"/>
    </source>
</evidence>
<evidence type="ECO:0000256" key="2">
    <source>
        <dbReference type="ARBA" id="ARBA00023015"/>
    </source>
</evidence>
<dbReference type="GO" id="GO:0046983">
    <property type="term" value="F:protein dimerization activity"/>
    <property type="evidence" value="ECO:0007669"/>
    <property type="project" value="InterPro"/>
</dbReference>
<reference evidence="8" key="1">
    <citation type="submission" date="2021-12" db="EMBL/GenBank/DDBJ databases">
        <authorList>
            <person name="King R."/>
        </authorList>
    </citation>
    <scope>NUCLEOTIDE SEQUENCE</scope>
</reference>
<dbReference type="SUPFAM" id="SSF47459">
    <property type="entry name" value="HLH, helix-loop-helix DNA-binding domain"/>
    <property type="match status" value="1"/>
</dbReference>
<evidence type="ECO:0000256" key="3">
    <source>
        <dbReference type="ARBA" id="ARBA00023163"/>
    </source>
</evidence>
<dbReference type="Gene3D" id="4.10.280.10">
    <property type="entry name" value="Helix-loop-helix DNA-binding domain"/>
    <property type="match status" value="1"/>
</dbReference>
<keyword evidence="2" id="KW-0805">Transcription regulation</keyword>
<accession>A0A9P0A8K0</accession>
<feature type="coiled-coil region" evidence="5">
    <location>
        <begin position="221"/>
        <end position="258"/>
    </location>
</feature>
<dbReference type="Proteomes" id="UP001152759">
    <property type="component" value="Chromosome 3"/>
</dbReference>
<feature type="compositionally biased region" description="Basic and acidic residues" evidence="6">
    <location>
        <begin position="153"/>
        <end position="167"/>
    </location>
</feature>
<dbReference type="PANTHER" id="PTHR46117">
    <property type="entry name" value="FI24210P1"/>
    <property type="match status" value="1"/>
</dbReference>
<keyword evidence="3" id="KW-0804">Transcription</keyword>
<comment type="subcellular location">
    <subcellularLocation>
        <location evidence="1">Nucleus</location>
    </subcellularLocation>
</comment>
<dbReference type="AlphaFoldDB" id="A0A9P0A8K0"/>
<dbReference type="Pfam" id="PF00010">
    <property type="entry name" value="HLH"/>
    <property type="match status" value="1"/>
</dbReference>
<dbReference type="PROSITE" id="PS50888">
    <property type="entry name" value="BHLH"/>
    <property type="match status" value="1"/>
</dbReference>
<dbReference type="GO" id="GO:0000981">
    <property type="term" value="F:DNA-binding transcription factor activity, RNA polymerase II-specific"/>
    <property type="evidence" value="ECO:0007669"/>
    <property type="project" value="TreeGrafter"/>
</dbReference>
<feature type="region of interest" description="Disordered" evidence="6">
    <location>
        <begin position="133"/>
        <end position="167"/>
    </location>
</feature>
<evidence type="ECO:0000256" key="6">
    <source>
        <dbReference type="SAM" id="MobiDB-lite"/>
    </source>
</evidence>
<keyword evidence="5" id="KW-0175">Coiled coil</keyword>
<organism evidence="8 9">
    <name type="scientific">Bemisia tabaci</name>
    <name type="common">Sweetpotato whitefly</name>
    <name type="synonym">Aleurodes tabaci</name>
    <dbReference type="NCBI Taxonomy" id="7038"/>
    <lineage>
        <taxon>Eukaryota</taxon>
        <taxon>Metazoa</taxon>
        <taxon>Ecdysozoa</taxon>
        <taxon>Arthropoda</taxon>
        <taxon>Hexapoda</taxon>
        <taxon>Insecta</taxon>
        <taxon>Pterygota</taxon>
        <taxon>Neoptera</taxon>
        <taxon>Paraneoptera</taxon>
        <taxon>Hemiptera</taxon>
        <taxon>Sternorrhyncha</taxon>
        <taxon>Aleyrodoidea</taxon>
        <taxon>Aleyrodidae</taxon>
        <taxon>Aleyrodinae</taxon>
        <taxon>Bemisia</taxon>
    </lineage>
</organism>